<comment type="caution">
    <text evidence="1">The sequence shown here is derived from an EMBL/GenBank/DDBJ whole genome shotgun (WGS) entry which is preliminary data.</text>
</comment>
<dbReference type="InterPro" id="IPR027417">
    <property type="entry name" value="P-loop_NTPase"/>
</dbReference>
<dbReference type="Gene3D" id="3.40.50.300">
    <property type="entry name" value="P-loop containing nucleotide triphosphate hydrolases"/>
    <property type="match status" value="1"/>
</dbReference>
<dbReference type="SUPFAM" id="SSF52540">
    <property type="entry name" value="P-loop containing nucleoside triphosphate hydrolases"/>
    <property type="match status" value="1"/>
</dbReference>
<evidence type="ECO:0000313" key="2">
    <source>
        <dbReference type="Proteomes" id="UP001597326"/>
    </source>
</evidence>
<gene>
    <name evidence="1" type="ORF">ACFSCS_07725</name>
</gene>
<name>A0ABW4RWQ5_9ACTN</name>
<organism evidence="1 2">
    <name type="scientific">Luteococcus peritonei</name>
    <dbReference type="NCBI Taxonomy" id="88874"/>
    <lineage>
        <taxon>Bacteria</taxon>
        <taxon>Bacillati</taxon>
        <taxon>Actinomycetota</taxon>
        <taxon>Actinomycetes</taxon>
        <taxon>Propionibacteriales</taxon>
        <taxon>Propionibacteriaceae</taxon>
        <taxon>Luteococcus</taxon>
    </lineage>
</organism>
<reference evidence="2" key="1">
    <citation type="journal article" date="2019" name="Int. J. Syst. Evol. Microbiol.">
        <title>The Global Catalogue of Microorganisms (GCM) 10K type strain sequencing project: providing services to taxonomists for standard genome sequencing and annotation.</title>
        <authorList>
            <consortium name="The Broad Institute Genomics Platform"/>
            <consortium name="The Broad Institute Genome Sequencing Center for Infectious Disease"/>
            <person name="Wu L."/>
            <person name="Ma J."/>
        </authorList>
    </citation>
    <scope>NUCLEOTIDE SEQUENCE [LARGE SCALE GENOMIC DNA]</scope>
    <source>
        <strain evidence="2">CAIM 431</strain>
    </source>
</reference>
<dbReference type="EMBL" id="JBHUFZ010000016">
    <property type="protein sequence ID" value="MFD1890070.1"/>
    <property type="molecule type" value="Genomic_DNA"/>
</dbReference>
<dbReference type="Proteomes" id="UP001597326">
    <property type="component" value="Unassembled WGS sequence"/>
</dbReference>
<accession>A0ABW4RWQ5</accession>
<keyword evidence="2" id="KW-1185">Reference proteome</keyword>
<dbReference type="RefSeq" id="WP_343873019.1">
    <property type="nucleotide sequence ID" value="NZ_BAAAIX010000013.1"/>
</dbReference>
<evidence type="ECO:0000313" key="1">
    <source>
        <dbReference type="EMBL" id="MFD1890070.1"/>
    </source>
</evidence>
<proteinExistence type="predicted"/>
<protein>
    <recommendedName>
        <fullName evidence="3">ATP-binding protein</fullName>
    </recommendedName>
</protein>
<sequence length="425" mass="46438">MVTVALEDVFTPGGNPDVTYNPRTAQEFEKEIGKFIKNHRGSVLTVSGPSKSGKTVVIKRFFPEEDVLWISGADIKNIDDFWKICADHCNVWPDISRKSGSRVSQTHRVSGNLGAAGVANIGGDFGGGTEESGEITESAQTPLGQALRKELNSRNARIVIDDFHYVAEGVREDLIHAIKWLVAGCKVILIAVPQEAFRVMQVEPEMVGRAWSLPITSWSQDELAYIAEAGFRALNISDDSGLISEFAKESRGAPLLMQLLCLEVCEDAGIEETQTTKIPVGAPPQYDTFYRRVANRNVPGVFSALKAGPRSKGQPRLARNFRSGVTTDIYGAILYGISQMDGDREISTQALGRIISAGIIDVQPPTLQQISSALGKMKEIAADNRGKSDAALDYVDDRLYIADPFLAFYISHGSWDYPKPPDFGI</sequence>
<evidence type="ECO:0008006" key="3">
    <source>
        <dbReference type="Google" id="ProtNLM"/>
    </source>
</evidence>